<evidence type="ECO:0000259" key="7">
    <source>
        <dbReference type="PROSITE" id="PS50922"/>
    </source>
</evidence>
<dbReference type="PANTHER" id="PTHR13439:SF7">
    <property type="entry name" value="PROTEIN CLN8"/>
    <property type="match status" value="1"/>
</dbReference>
<dbReference type="SMART" id="SM00724">
    <property type="entry name" value="TLC"/>
    <property type="match status" value="1"/>
</dbReference>
<sequence>MGLVEAIHPSLGTIDYRQPMVKLVFIGGSFLFLSTVFLVGAQGSKWLKPYQNLPLRNKVIWNRRCVRAIFGLFGTVVGSWVIWWDEVANETTPTGFVAVYVALGYFLFDTLVLLSIELMTEKNDILQIGHHCLALLLMSFAAYYECLQYFVVSGLFLEMVMPFDTLCYILAKCGRAKSMIWKVGQAAHIHTYHLRSAVECFTWVQIYRHWNHVWKNTPLPLLFTYLFCLSMVTFVMTPYWGYKETDRLFKSIHNYPIPNQEQENRVQNGDVIHEKDM</sequence>
<dbReference type="Pfam" id="PF03798">
    <property type="entry name" value="TRAM_LAG1_CLN8"/>
    <property type="match status" value="1"/>
</dbReference>
<dbReference type="OrthoDB" id="10052906at2759"/>
<dbReference type="OMA" id="FFRTFDL"/>
<dbReference type="GO" id="GO:0005783">
    <property type="term" value="C:endoplasmic reticulum"/>
    <property type="evidence" value="ECO:0000318"/>
    <property type="project" value="GO_Central"/>
</dbReference>
<dbReference type="KEGG" id="bfo:118421496"/>
<feature type="transmembrane region" description="Helical" evidence="6">
    <location>
        <begin position="65"/>
        <end position="84"/>
    </location>
</feature>
<feature type="domain" description="TLC" evidence="7">
    <location>
        <begin position="56"/>
        <end position="253"/>
    </location>
</feature>
<evidence type="ECO:0000256" key="4">
    <source>
        <dbReference type="ARBA" id="ARBA00023136"/>
    </source>
</evidence>
<keyword evidence="8" id="KW-1185">Reference proteome</keyword>
<name>A0A9J7LN12_BRAFL</name>
<dbReference type="AlphaFoldDB" id="A0A9J7LN12"/>
<evidence type="ECO:0000256" key="2">
    <source>
        <dbReference type="ARBA" id="ARBA00022692"/>
    </source>
</evidence>
<accession>A0A9J7LN12</accession>
<evidence type="ECO:0000256" key="6">
    <source>
        <dbReference type="SAM" id="Phobius"/>
    </source>
</evidence>
<feature type="transmembrane region" description="Helical" evidence="6">
    <location>
        <begin position="222"/>
        <end position="242"/>
    </location>
</feature>
<proteinExistence type="predicted"/>
<evidence type="ECO:0000313" key="9">
    <source>
        <dbReference type="RefSeq" id="XP_035684700.1"/>
    </source>
</evidence>
<dbReference type="GeneID" id="118421496"/>
<dbReference type="GO" id="GO:0016020">
    <property type="term" value="C:membrane"/>
    <property type="evidence" value="ECO:0007669"/>
    <property type="project" value="UniProtKB-SubCell"/>
</dbReference>
<reference evidence="9" key="2">
    <citation type="submission" date="2025-08" db="UniProtKB">
        <authorList>
            <consortium name="RefSeq"/>
        </authorList>
    </citation>
    <scope>IDENTIFICATION</scope>
    <source>
        <strain evidence="9">S238N-H82</strain>
        <tissue evidence="9">Testes</tissue>
    </source>
</reference>
<dbReference type="RefSeq" id="XP_035684700.1">
    <property type="nucleotide sequence ID" value="XM_035828807.1"/>
</dbReference>
<feature type="transmembrane region" description="Helical" evidence="6">
    <location>
        <begin position="20"/>
        <end position="44"/>
    </location>
</feature>
<gene>
    <name evidence="9" type="primary">LOC118421496</name>
</gene>
<dbReference type="PANTHER" id="PTHR13439">
    <property type="entry name" value="CT120 PROTEIN"/>
    <property type="match status" value="1"/>
</dbReference>
<dbReference type="GO" id="GO:0055088">
    <property type="term" value="P:lipid homeostasis"/>
    <property type="evidence" value="ECO:0000318"/>
    <property type="project" value="GO_Central"/>
</dbReference>
<dbReference type="Proteomes" id="UP000001554">
    <property type="component" value="Chromosome 8"/>
</dbReference>
<dbReference type="InterPro" id="IPR050846">
    <property type="entry name" value="TLCD"/>
</dbReference>
<evidence type="ECO:0000256" key="1">
    <source>
        <dbReference type="ARBA" id="ARBA00004141"/>
    </source>
</evidence>
<evidence type="ECO:0000313" key="8">
    <source>
        <dbReference type="Proteomes" id="UP000001554"/>
    </source>
</evidence>
<evidence type="ECO:0000256" key="3">
    <source>
        <dbReference type="ARBA" id="ARBA00022989"/>
    </source>
</evidence>
<feature type="transmembrane region" description="Helical" evidence="6">
    <location>
        <begin position="128"/>
        <end position="144"/>
    </location>
</feature>
<protein>
    <submittedName>
        <fullName evidence="9">Protein CLN8-like</fullName>
    </submittedName>
</protein>
<evidence type="ECO:0000256" key="5">
    <source>
        <dbReference type="PROSITE-ProRule" id="PRU00205"/>
    </source>
</evidence>
<feature type="transmembrane region" description="Helical" evidence="6">
    <location>
        <begin position="96"/>
        <end position="116"/>
    </location>
</feature>
<keyword evidence="3 6" id="KW-1133">Transmembrane helix</keyword>
<keyword evidence="2 5" id="KW-0812">Transmembrane</keyword>
<comment type="subcellular location">
    <subcellularLocation>
        <location evidence="1">Membrane</location>
        <topology evidence="1">Multi-pass membrane protein</topology>
    </subcellularLocation>
</comment>
<organism evidence="8 9">
    <name type="scientific">Branchiostoma floridae</name>
    <name type="common">Florida lancelet</name>
    <name type="synonym">Amphioxus</name>
    <dbReference type="NCBI Taxonomy" id="7739"/>
    <lineage>
        <taxon>Eukaryota</taxon>
        <taxon>Metazoa</taxon>
        <taxon>Chordata</taxon>
        <taxon>Cephalochordata</taxon>
        <taxon>Leptocardii</taxon>
        <taxon>Amphioxiformes</taxon>
        <taxon>Branchiostomatidae</taxon>
        <taxon>Branchiostoma</taxon>
    </lineage>
</organism>
<dbReference type="PROSITE" id="PS50922">
    <property type="entry name" value="TLC"/>
    <property type="match status" value="1"/>
</dbReference>
<keyword evidence="4 5" id="KW-0472">Membrane</keyword>
<reference evidence="8" key="1">
    <citation type="journal article" date="2020" name="Nat. Ecol. Evol.">
        <title>Deeply conserved synteny resolves early events in vertebrate evolution.</title>
        <authorList>
            <person name="Simakov O."/>
            <person name="Marletaz F."/>
            <person name="Yue J.X."/>
            <person name="O'Connell B."/>
            <person name="Jenkins J."/>
            <person name="Brandt A."/>
            <person name="Calef R."/>
            <person name="Tung C.H."/>
            <person name="Huang T.K."/>
            <person name="Schmutz J."/>
            <person name="Satoh N."/>
            <person name="Yu J.K."/>
            <person name="Putnam N.H."/>
            <person name="Green R.E."/>
            <person name="Rokhsar D.S."/>
        </authorList>
    </citation>
    <scope>NUCLEOTIDE SEQUENCE [LARGE SCALE GENOMIC DNA]</scope>
    <source>
        <strain evidence="8">S238N-H82</strain>
    </source>
</reference>
<dbReference type="InterPro" id="IPR006634">
    <property type="entry name" value="TLC-dom"/>
</dbReference>